<dbReference type="GeneID" id="93648594"/>
<dbReference type="RefSeq" id="XP_067544669.1">
    <property type="nucleotide sequence ID" value="XM_067689662.1"/>
</dbReference>
<evidence type="ECO:0000313" key="2">
    <source>
        <dbReference type="Proteomes" id="UP000185944"/>
    </source>
</evidence>
<evidence type="ECO:0000313" key="1">
    <source>
        <dbReference type="EMBL" id="OAG30268.1"/>
    </source>
</evidence>
<reference evidence="1 2" key="1">
    <citation type="submission" date="2016-02" db="EMBL/GenBank/DDBJ databases">
        <title>Discovery of a natural microsporidian pathogen with a broad tissue tropism in Caenorhabditis elegans.</title>
        <authorList>
            <person name="Luallen R.J."/>
            <person name="Reinke A.W."/>
            <person name="Tong L."/>
            <person name="Botts M.R."/>
            <person name="Felix M.-A."/>
            <person name="Troemel E.R."/>
        </authorList>
    </citation>
    <scope>NUCLEOTIDE SEQUENCE [LARGE SCALE GENOMIC DNA]</scope>
    <source>
        <strain evidence="1 2">JUm2807</strain>
    </source>
</reference>
<comment type="caution">
    <text evidence="1">The sequence shown here is derived from an EMBL/GenBank/DDBJ whole genome shotgun (WGS) entry which is preliminary data.</text>
</comment>
<dbReference type="Proteomes" id="UP000185944">
    <property type="component" value="Unassembled WGS sequence"/>
</dbReference>
<dbReference type="EMBL" id="LTDL01000034">
    <property type="protein sequence ID" value="OAG30268.1"/>
    <property type="molecule type" value="Genomic_DNA"/>
</dbReference>
<dbReference type="VEuPathDB" id="MicrosporidiaDB:NEDG_02244"/>
<name>A0A177EEJ5_9MICR</name>
<gene>
    <name evidence="1" type="ORF">NEDG_02244</name>
</gene>
<protein>
    <submittedName>
        <fullName evidence="1">Uncharacterized protein</fullName>
    </submittedName>
</protein>
<proteinExistence type="predicted"/>
<keyword evidence="2" id="KW-1185">Reference proteome</keyword>
<organism evidence="1 2">
    <name type="scientific">Nematocida displodere</name>
    <dbReference type="NCBI Taxonomy" id="1805483"/>
    <lineage>
        <taxon>Eukaryota</taxon>
        <taxon>Fungi</taxon>
        <taxon>Fungi incertae sedis</taxon>
        <taxon>Microsporidia</taxon>
        <taxon>Nematocida</taxon>
    </lineage>
</organism>
<sequence>MSPSFLVWFCKTVDLSGCTAPMSITLTECNTTSIKCLDSLGIQKLRGLVLEELANLAVLDCQLITKISPSGVGALELWHLPVFTEVPEHLAKLLAEKRWKKVCMDMRIWNEICSQAKKSMEVATKLWLNVRDLKELDPDKVWVAGTTLCVQGNNVTNKPTYTTVFKSVLKWLVGGGEKTKIIESIRVSSTDWDWNTNPNEQKAQSLAKMVSESEEWHAMLKQKTLYINNTPVHIPELTRTTSIPVPP</sequence>
<accession>A0A177EEJ5</accession>
<dbReference type="AlphaFoldDB" id="A0A177EEJ5"/>